<dbReference type="InterPro" id="IPR003593">
    <property type="entry name" value="AAA+_ATPase"/>
</dbReference>
<dbReference type="RefSeq" id="WP_046315646.1">
    <property type="nucleotide sequence ID" value="NZ_JBHSZT010000003.1"/>
</dbReference>
<reference evidence="10 11" key="1">
    <citation type="submission" date="2015-01" db="EMBL/GenBank/DDBJ databases">
        <title>Comparative genomics of the lactic acid bacteria isolated from the honey bee gut.</title>
        <authorList>
            <person name="Ellegaard K.M."/>
            <person name="Tamarit D."/>
            <person name="Javelind E."/>
            <person name="Olofsson T."/>
            <person name="Andersson S.G."/>
            <person name="Vasquez A."/>
        </authorList>
    </citation>
    <scope>NUCLEOTIDE SEQUENCE [LARGE SCALE GENOMIC DNA]</scope>
    <source>
        <strain evidence="10 11">Bin4</strain>
    </source>
</reference>
<proteinExistence type="inferred from homology"/>
<evidence type="ECO:0000256" key="3">
    <source>
        <dbReference type="ARBA" id="ARBA00022475"/>
    </source>
</evidence>
<comment type="subunit">
    <text evidence="8">Forms a stable energy-coupling factor (ECF) transporter complex composed of 2 membrane-embedded substrate-binding proteins (S component), 2 ATP-binding proteins (A component) and 2 transmembrane proteins (T component).</text>
</comment>
<dbReference type="Proteomes" id="UP000033558">
    <property type="component" value="Unassembled WGS sequence"/>
</dbReference>
<dbReference type="FunFam" id="3.40.50.300:FF:000224">
    <property type="entry name" value="Energy-coupling factor transporter ATP-binding protein EcfA"/>
    <property type="match status" value="1"/>
</dbReference>
<dbReference type="GO" id="GO:0043190">
    <property type="term" value="C:ATP-binding cassette (ABC) transporter complex"/>
    <property type="evidence" value="ECO:0007669"/>
    <property type="project" value="TreeGrafter"/>
</dbReference>
<dbReference type="SUPFAM" id="SSF52540">
    <property type="entry name" value="P-loop containing nucleoside triphosphate hydrolases"/>
    <property type="match status" value="1"/>
</dbReference>
<dbReference type="PANTHER" id="PTHR43553">
    <property type="entry name" value="HEAVY METAL TRANSPORTER"/>
    <property type="match status" value="1"/>
</dbReference>
<dbReference type="HOGENOM" id="CLU_000604_1_22_9"/>
<keyword evidence="2 8" id="KW-0813">Transport</keyword>
<dbReference type="InterPro" id="IPR050095">
    <property type="entry name" value="ECF_ABC_transporter_ATP-bd"/>
</dbReference>
<dbReference type="Gene3D" id="3.40.50.300">
    <property type="entry name" value="P-loop containing nucleotide triphosphate hydrolases"/>
    <property type="match status" value="1"/>
</dbReference>
<dbReference type="Pfam" id="PF00005">
    <property type="entry name" value="ABC_tran"/>
    <property type="match status" value="1"/>
</dbReference>
<dbReference type="AlphaFoldDB" id="A0A0F4LX27"/>
<evidence type="ECO:0000256" key="6">
    <source>
        <dbReference type="ARBA" id="ARBA00022967"/>
    </source>
</evidence>
<evidence type="ECO:0000313" key="11">
    <source>
        <dbReference type="Proteomes" id="UP000033558"/>
    </source>
</evidence>
<accession>A0A0F4LX27</accession>
<evidence type="ECO:0000256" key="1">
    <source>
        <dbReference type="ARBA" id="ARBA00004202"/>
    </source>
</evidence>
<dbReference type="GO" id="GO:0016887">
    <property type="term" value="F:ATP hydrolysis activity"/>
    <property type="evidence" value="ECO:0007669"/>
    <property type="project" value="InterPro"/>
</dbReference>
<gene>
    <name evidence="10" type="primary">ecfA2</name>
    <name evidence="10" type="ORF">JG30_03320</name>
</gene>
<evidence type="ECO:0000256" key="2">
    <source>
        <dbReference type="ARBA" id="ARBA00022448"/>
    </source>
</evidence>
<evidence type="ECO:0000256" key="7">
    <source>
        <dbReference type="ARBA" id="ARBA00023136"/>
    </source>
</evidence>
<dbReference type="GO" id="GO:0042626">
    <property type="term" value="F:ATPase-coupled transmembrane transporter activity"/>
    <property type="evidence" value="ECO:0007669"/>
    <property type="project" value="TreeGrafter"/>
</dbReference>
<dbReference type="NCBIfam" id="TIGR04521">
    <property type="entry name" value="ECF_ATPase_2"/>
    <property type="match status" value="1"/>
</dbReference>
<dbReference type="OrthoDB" id="9784332at2"/>
<dbReference type="InterPro" id="IPR027417">
    <property type="entry name" value="P-loop_NTPase"/>
</dbReference>
<keyword evidence="4 8" id="KW-0547">Nucleotide-binding</keyword>
<keyword evidence="7 8" id="KW-0472">Membrane</keyword>
<dbReference type="PROSITE" id="PS00211">
    <property type="entry name" value="ABC_TRANSPORTER_1"/>
    <property type="match status" value="1"/>
</dbReference>
<dbReference type="STRING" id="1218492.JG30_03320"/>
<keyword evidence="6" id="KW-1278">Translocase</keyword>
<dbReference type="InterPro" id="IPR015856">
    <property type="entry name" value="ABC_transpr_CbiO/EcfA_su"/>
</dbReference>
<dbReference type="InterPro" id="IPR030946">
    <property type="entry name" value="EcfA2"/>
</dbReference>
<keyword evidence="11" id="KW-1185">Reference proteome</keyword>
<dbReference type="PANTHER" id="PTHR43553:SF27">
    <property type="entry name" value="ENERGY-COUPLING FACTOR TRANSPORTER ATP-BINDING PROTEIN ECFA2"/>
    <property type="match status" value="1"/>
</dbReference>
<evidence type="ECO:0000256" key="4">
    <source>
        <dbReference type="ARBA" id="ARBA00022741"/>
    </source>
</evidence>
<dbReference type="CDD" id="cd03225">
    <property type="entry name" value="ABC_cobalt_CbiO_domain1"/>
    <property type="match status" value="1"/>
</dbReference>
<comment type="similarity">
    <text evidence="8">Belongs to the ABC transporter superfamily. Energy-coupling factor EcfA family.</text>
</comment>
<keyword evidence="3 8" id="KW-1003">Cell membrane</keyword>
<dbReference type="PATRIC" id="fig|1218492.5.peg.450"/>
<dbReference type="GO" id="GO:0005524">
    <property type="term" value="F:ATP binding"/>
    <property type="evidence" value="ECO:0007669"/>
    <property type="project" value="UniProtKB-UniRule"/>
</dbReference>
<dbReference type="PROSITE" id="PS50893">
    <property type="entry name" value="ABC_TRANSPORTER_2"/>
    <property type="match status" value="1"/>
</dbReference>
<organism evidence="10 11">
    <name type="scientific">Bombilactobacillus mellifer</name>
    <dbReference type="NCBI Taxonomy" id="1218492"/>
    <lineage>
        <taxon>Bacteria</taxon>
        <taxon>Bacillati</taxon>
        <taxon>Bacillota</taxon>
        <taxon>Bacilli</taxon>
        <taxon>Lactobacillales</taxon>
        <taxon>Lactobacillaceae</taxon>
        <taxon>Bombilactobacillus</taxon>
    </lineage>
</organism>
<sequence>MPITFENVTHIYQSSGPLAATGIKNVNLTINDGDFVAIIGQTGSGKSTLVQHMNALLKPTAGVIHIGERAITPDSKNKHLKKLRQKVGMVFQFPEAQLFEDTVLKDICFGPQNFGASVTQAQATAREMLDLVKLPADIAEQSPFDLSGGQMRRVAIAGVLAARPQVLILDEPTAGLDPQAHTELMELFANLNRQGTTIILISHQMEDVAQYCNRVLIMENAQLIRSTTPQMLFNDQDFIIQHNLQVPEATAFAQELVQQGFQFESLPITEPQLVQQLRRQLGGING</sequence>
<dbReference type="InterPro" id="IPR003439">
    <property type="entry name" value="ABC_transporter-like_ATP-bd"/>
</dbReference>
<dbReference type="EMBL" id="JXJQ01000003">
    <property type="protein sequence ID" value="KJY62869.1"/>
    <property type="molecule type" value="Genomic_DNA"/>
</dbReference>
<evidence type="ECO:0000256" key="5">
    <source>
        <dbReference type="ARBA" id="ARBA00022840"/>
    </source>
</evidence>
<dbReference type="EC" id="7.-.-.-" evidence="8"/>
<comment type="subcellular location">
    <subcellularLocation>
        <location evidence="1 8">Cell membrane</location>
        <topology evidence="1 8">Peripheral membrane protein</topology>
    </subcellularLocation>
</comment>
<evidence type="ECO:0000313" key="10">
    <source>
        <dbReference type="EMBL" id="KJY62869.1"/>
    </source>
</evidence>
<keyword evidence="5 8" id="KW-0067">ATP-binding</keyword>
<evidence type="ECO:0000259" key="9">
    <source>
        <dbReference type="PROSITE" id="PS50893"/>
    </source>
</evidence>
<dbReference type="InterPro" id="IPR017871">
    <property type="entry name" value="ABC_transporter-like_CS"/>
</dbReference>
<evidence type="ECO:0000256" key="8">
    <source>
        <dbReference type="RuleBase" id="RU365104"/>
    </source>
</evidence>
<dbReference type="SMART" id="SM00382">
    <property type="entry name" value="AAA"/>
    <property type="match status" value="1"/>
</dbReference>
<feature type="domain" description="ABC transporter" evidence="9">
    <location>
        <begin position="3"/>
        <end position="245"/>
    </location>
</feature>
<comment type="caution">
    <text evidence="10">The sequence shown here is derived from an EMBL/GenBank/DDBJ whole genome shotgun (WGS) entry which is preliminary data.</text>
</comment>
<name>A0A0F4LX27_9LACO</name>
<comment type="function">
    <text evidence="8">ATP-binding (A) component of a common energy-coupling factor (ECF) ABC-transporter complex.</text>
</comment>
<protein>
    <recommendedName>
        <fullName evidence="8">Energy-coupling factor transporter ATP-binding protein EcfA2</fullName>
        <ecNumber evidence="8">7.-.-.-</ecNumber>
    </recommendedName>
</protein>